<dbReference type="Proteomes" id="UP000094313">
    <property type="component" value="Chromosome"/>
</dbReference>
<protein>
    <submittedName>
        <fullName evidence="1">Uncharacterized protein</fullName>
    </submittedName>
</protein>
<evidence type="ECO:0000313" key="1">
    <source>
        <dbReference type="EMBL" id="AOM80216.1"/>
    </source>
</evidence>
<sequence>MKNNNILMKNRFVKKLAKMEGLPLAIYFLDKELSLSDQGLLKMDEADRINSKGYRIVNYYKPISKL</sequence>
<reference evidence="1 2" key="1">
    <citation type="submission" date="2016-08" db="EMBL/GenBank/DDBJ databases">
        <authorList>
            <person name="Seilhamer J.J."/>
        </authorList>
    </citation>
    <scope>NUCLEOTIDE SEQUENCE [LARGE SCALE GENOMIC DNA]</scope>
    <source>
        <strain evidence="1 2">DX4</strain>
    </source>
</reference>
<dbReference type="AlphaFoldDB" id="A0A1D7QNH2"/>
<dbReference type="EMBL" id="CP017141">
    <property type="protein sequence ID" value="AOM80216.1"/>
    <property type="molecule type" value="Genomic_DNA"/>
</dbReference>
<keyword evidence="2" id="KW-1185">Reference proteome</keyword>
<gene>
    <name evidence="1" type="ORF">BFS30_25465</name>
</gene>
<dbReference type="KEGG" id="psty:BFS30_25465"/>
<proteinExistence type="predicted"/>
<evidence type="ECO:0000313" key="2">
    <source>
        <dbReference type="Proteomes" id="UP000094313"/>
    </source>
</evidence>
<organism evidence="1 2">
    <name type="scientific">Pedobacter steynii</name>
    <dbReference type="NCBI Taxonomy" id="430522"/>
    <lineage>
        <taxon>Bacteria</taxon>
        <taxon>Pseudomonadati</taxon>
        <taxon>Bacteroidota</taxon>
        <taxon>Sphingobacteriia</taxon>
        <taxon>Sphingobacteriales</taxon>
        <taxon>Sphingobacteriaceae</taxon>
        <taxon>Pedobacter</taxon>
    </lineage>
</organism>
<name>A0A1D7QNH2_9SPHI</name>
<accession>A0A1D7QNH2</accession>